<sequence length="333" mass="36714">MRPTIKDVAKQSGVSVATVSRIVNGLPGYSPETRKKVMRVIEELGYKPNAVARNLVSRKTSTIGVLLPQLSSHFAAKLLQGIEDEAHTRRYSVVICNTDSNGKRTQDYLELLREKQVEGILFASELLTEEYAGTLQGFGIPAAVIATTSHVPSIPFIKVDDEAASYSAVQFLIKKGHQRIGMISGTKHDPISGTPRINGLKKAFIENGIPFEEGLIEYGDFGFKSGYEAMKRLYQKNPEMTAVFAASDEMALGILSFCYEKGMKVPEELSVIGYDDTDIATMSIPPLTTVHQPIQEMGTEAVRMLMKMIDGNQPESKLMSYRITERASVKNLT</sequence>
<gene>
    <name evidence="5" type="ORF">J9317_04685</name>
</gene>
<dbReference type="Gene3D" id="3.40.50.2300">
    <property type="match status" value="2"/>
</dbReference>
<dbReference type="InterPro" id="IPR028082">
    <property type="entry name" value="Peripla_BP_I"/>
</dbReference>
<dbReference type="Pfam" id="PF13377">
    <property type="entry name" value="Peripla_BP_3"/>
    <property type="match status" value="1"/>
</dbReference>
<dbReference type="GO" id="GO:0003677">
    <property type="term" value="F:DNA binding"/>
    <property type="evidence" value="ECO:0007669"/>
    <property type="project" value="UniProtKB-KW"/>
</dbReference>
<dbReference type="RefSeq" id="WP_211556699.1">
    <property type="nucleotide sequence ID" value="NZ_JAGVRK010000001.1"/>
</dbReference>
<feature type="domain" description="HTH lacI-type" evidence="4">
    <location>
        <begin position="3"/>
        <end position="57"/>
    </location>
</feature>
<evidence type="ECO:0000259" key="4">
    <source>
        <dbReference type="PROSITE" id="PS50932"/>
    </source>
</evidence>
<keyword evidence="6" id="KW-1185">Reference proteome</keyword>
<keyword evidence="1" id="KW-0805">Transcription regulation</keyword>
<comment type="caution">
    <text evidence="5">The sequence shown here is derived from an EMBL/GenBank/DDBJ whole genome shotgun (WGS) entry which is preliminary data.</text>
</comment>
<dbReference type="PROSITE" id="PS50932">
    <property type="entry name" value="HTH_LACI_2"/>
    <property type="match status" value="1"/>
</dbReference>
<proteinExistence type="predicted"/>
<dbReference type="PANTHER" id="PTHR30146">
    <property type="entry name" value="LACI-RELATED TRANSCRIPTIONAL REPRESSOR"/>
    <property type="match status" value="1"/>
</dbReference>
<organism evidence="5 6">
    <name type="scientific">Metabacillus flavus</name>
    <dbReference type="NCBI Taxonomy" id="2823519"/>
    <lineage>
        <taxon>Bacteria</taxon>
        <taxon>Bacillati</taxon>
        <taxon>Bacillota</taxon>
        <taxon>Bacilli</taxon>
        <taxon>Bacillales</taxon>
        <taxon>Bacillaceae</taxon>
        <taxon>Metabacillus</taxon>
    </lineage>
</organism>
<dbReference type="Pfam" id="PF00356">
    <property type="entry name" value="LacI"/>
    <property type="match status" value="1"/>
</dbReference>
<keyword evidence="2 5" id="KW-0238">DNA-binding</keyword>
<dbReference type="InterPro" id="IPR000843">
    <property type="entry name" value="HTH_LacI"/>
</dbReference>
<dbReference type="SMART" id="SM00354">
    <property type="entry name" value="HTH_LACI"/>
    <property type="match status" value="1"/>
</dbReference>
<evidence type="ECO:0000313" key="6">
    <source>
        <dbReference type="Proteomes" id="UP000682403"/>
    </source>
</evidence>
<dbReference type="PANTHER" id="PTHR30146:SF109">
    <property type="entry name" value="HTH-TYPE TRANSCRIPTIONAL REGULATOR GALS"/>
    <property type="match status" value="1"/>
</dbReference>
<reference evidence="5 6" key="1">
    <citation type="submission" date="2021-04" db="EMBL/GenBank/DDBJ databases">
        <title>Metabacillus sp. strain KIGAM252 whole genome sequence.</title>
        <authorList>
            <person name="Seo M.-J."/>
            <person name="Cho E.-S."/>
            <person name="Hwang C.Y."/>
            <person name="Yoon D.J."/>
        </authorList>
    </citation>
    <scope>NUCLEOTIDE SEQUENCE [LARGE SCALE GENOMIC DNA]</scope>
    <source>
        <strain evidence="5 6">KIGAM252</strain>
    </source>
</reference>
<evidence type="ECO:0000313" key="5">
    <source>
        <dbReference type="EMBL" id="MBS2968052.1"/>
    </source>
</evidence>
<dbReference type="SUPFAM" id="SSF47413">
    <property type="entry name" value="lambda repressor-like DNA-binding domains"/>
    <property type="match status" value="1"/>
</dbReference>
<evidence type="ECO:0000256" key="1">
    <source>
        <dbReference type="ARBA" id="ARBA00023015"/>
    </source>
</evidence>
<dbReference type="Proteomes" id="UP000682403">
    <property type="component" value="Unassembled WGS sequence"/>
</dbReference>
<dbReference type="InterPro" id="IPR010982">
    <property type="entry name" value="Lambda_DNA-bd_dom_sf"/>
</dbReference>
<dbReference type="SUPFAM" id="SSF53822">
    <property type="entry name" value="Periplasmic binding protein-like I"/>
    <property type="match status" value="1"/>
</dbReference>
<dbReference type="InterPro" id="IPR046335">
    <property type="entry name" value="LacI/GalR-like_sensor"/>
</dbReference>
<name>A0ABS5LBE8_9BACI</name>
<keyword evidence="3" id="KW-0804">Transcription</keyword>
<evidence type="ECO:0000256" key="3">
    <source>
        <dbReference type="ARBA" id="ARBA00023163"/>
    </source>
</evidence>
<dbReference type="PRINTS" id="PR00036">
    <property type="entry name" value="HTHLACI"/>
</dbReference>
<accession>A0ABS5LBE8</accession>
<dbReference type="CDD" id="cd01392">
    <property type="entry name" value="HTH_LacI"/>
    <property type="match status" value="1"/>
</dbReference>
<dbReference type="Gene3D" id="1.10.260.40">
    <property type="entry name" value="lambda repressor-like DNA-binding domains"/>
    <property type="match status" value="1"/>
</dbReference>
<dbReference type="EMBL" id="JAGVRK010000001">
    <property type="protein sequence ID" value="MBS2968052.1"/>
    <property type="molecule type" value="Genomic_DNA"/>
</dbReference>
<protein>
    <submittedName>
        <fullName evidence="5">LacI family DNA-binding transcriptional regulator</fullName>
    </submittedName>
</protein>
<dbReference type="PROSITE" id="PS00356">
    <property type="entry name" value="HTH_LACI_1"/>
    <property type="match status" value="1"/>
</dbReference>
<dbReference type="CDD" id="cd19975">
    <property type="entry name" value="PBP1_CcpA-like"/>
    <property type="match status" value="1"/>
</dbReference>
<evidence type="ECO:0000256" key="2">
    <source>
        <dbReference type="ARBA" id="ARBA00023125"/>
    </source>
</evidence>